<protein>
    <recommendedName>
        <fullName evidence="3">Trigger factor C-terminal domain-containing protein</fullName>
    </recommendedName>
</protein>
<keyword evidence="1" id="KW-0697">Rotamase</keyword>
<keyword evidence="2" id="KW-0413">Isomerase</keyword>
<dbReference type="Gene3D" id="1.10.3120.10">
    <property type="entry name" value="Trigger factor, C-terminal domain"/>
    <property type="match status" value="1"/>
</dbReference>
<evidence type="ECO:0000259" key="3">
    <source>
        <dbReference type="Pfam" id="PF05698"/>
    </source>
</evidence>
<dbReference type="InterPro" id="IPR008880">
    <property type="entry name" value="Trigger_fac_C"/>
</dbReference>
<dbReference type="InterPro" id="IPR027304">
    <property type="entry name" value="Trigger_fact/SurA_dom_sf"/>
</dbReference>
<organism evidence="4">
    <name type="scientific">marine sediment metagenome</name>
    <dbReference type="NCBI Taxonomy" id="412755"/>
    <lineage>
        <taxon>unclassified sequences</taxon>
        <taxon>metagenomes</taxon>
        <taxon>ecological metagenomes</taxon>
    </lineage>
</organism>
<feature type="domain" description="Trigger factor C-terminal" evidence="3">
    <location>
        <begin position="9"/>
        <end position="168"/>
    </location>
</feature>
<gene>
    <name evidence="4" type="ORF">S01H1_46105</name>
</gene>
<name>X0UHL4_9ZZZZ</name>
<feature type="non-terminal residue" evidence="4">
    <location>
        <position position="1"/>
    </location>
</feature>
<dbReference type="SUPFAM" id="SSF109998">
    <property type="entry name" value="Triger factor/SurA peptide-binding domain-like"/>
    <property type="match status" value="1"/>
</dbReference>
<dbReference type="AlphaFoldDB" id="X0UHL4"/>
<reference evidence="4" key="1">
    <citation type="journal article" date="2014" name="Front. Microbiol.">
        <title>High frequency of phylogenetically diverse reductive dehalogenase-homologous genes in deep subseafloor sedimentary metagenomes.</title>
        <authorList>
            <person name="Kawai M."/>
            <person name="Futagami T."/>
            <person name="Toyoda A."/>
            <person name="Takaki Y."/>
            <person name="Nishi S."/>
            <person name="Hori S."/>
            <person name="Arai W."/>
            <person name="Tsubouchi T."/>
            <person name="Morono Y."/>
            <person name="Uchiyama I."/>
            <person name="Ito T."/>
            <person name="Fujiyama A."/>
            <person name="Inagaki F."/>
            <person name="Takami H."/>
        </authorList>
    </citation>
    <scope>NUCLEOTIDE SEQUENCE</scope>
    <source>
        <strain evidence="4">Expedition CK06-06</strain>
    </source>
</reference>
<evidence type="ECO:0000256" key="1">
    <source>
        <dbReference type="ARBA" id="ARBA00023110"/>
    </source>
</evidence>
<accession>X0UHL4</accession>
<dbReference type="GO" id="GO:0006457">
    <property type="term" value="P:protein folding"/>
    <property type="evidence" value="ECO:0007669"/>
    <property type="project" value="InterPro"/>
</dbReference>
<proteinExistence type="predicted"/>
<dbReference type="Pfam" id="PF05698">
    <property type="entry name" value="Trigger_C"/>
    <property type="match status" value="1"/>
</dbReference>
<evidence type="ECO:0000256" key="2">
    <source>
        <dbReference type="ARBA" id="ARBA00023235"/>
    </source>
</evidence>
<dbReference type="InterPro" id="IPR037041">
    <property type="entry name" value="Trigger_fac_C_sf"/>
</dbReference>
<evidence type="ECO:0000313" key="4">
    <source>
        <dbReference type="EMBL" id="GAG05254.1"/>
    </source>
</evidence>
<dbReference type="GO" id="GO:0003755">
    <property type="term" value="F:peptidyl-prolyl cis-trans isomerase activity"/>
    <property type="evidence" value="ECO:0007669"/>
    <property type="project" value="UniProtKB-KW"/>
</dbReference>
<dbReference type="EMBL" id="BARS01029502">
    <property type="protein sequence ID" value="GAG05254.1"/>
    <property type="molecule type" value="Genomic_DNA"/>
</dbReference>
<sequence>DISDKYENLEDLKKDILEKLEKYTKQKIREHNISQILEKITDQATIALPKSMVESELQDQWHRFVSRLGGEEKPVLQQLETEGKSKEQILDEWRAGAEKKLKLQLVVNEMVKQEGIELEEKDIEERIRKEADTQNISFEEAKETMNRNNYLEFLKHDLKNEKLYDILLDGGPRKKGKKVKFLDLVQGNY</sequence>
<dbReference type="GO" id="GO:0015031">
    <property type="term" value="P:protein transport"/>
    <property type="evidence" value="ECO:0007669"/>
    <property type="project" value="InterPro"/>
</dbReference>
<comment type="caution">
    <text evidence="4">The sequence shown here is derived from an EMBL/GenBank/DDBJ whole genome shotgun (WGS) entry which is preliminary data.</text>
</comment>